<dbReference type="Pfam" id="PF09546">
    <property type="entry name" value="Spore_III_AE"/>
    <property type="match status" value="1"/>
</dbReference>
<evidence type="ECO:0000313" key="3">
    <source>
        <dbReference type="Proteomes" id="UP000265643"/>
    </source>
</evidence>
<feature type="transmembrane region" description="Helical" evidence="1">
    <location>
        <begin position="157"/>
        <end position="174"/>
    </location>
</feature>
<feature type="transmembrane region" description="Helical" evidence="1">
    <location>
        <begin position="264"/>
        <end position="286"/>
    </location>
</feature>
<accession>A0A391NXQ4</accession>
<dbReference type="InterPro" id="IPR014194">
    <property type="entry name" value="Spore_III_AE"/>
</dbReference>
<dbReference type="AlphaFoldDB" id="A0A391NXQ4"/>
<proteinExistence type="predicted"/>
<gene>
    <name evidence="2" type="ORF">KGMB01110_01810</name>
</gene>
<evidence type="ECO:0008006" key="4">
    <source>
        <dbReference type="Google" id="ProtNLM"/>
    </source>
</evidence>
<feature type="transmembrane region" description="Helical" evidence="1">
    <location>
        <begin position="180"/>
        <end position="200"/>
    </location>
</feature>
<feature type="transmembrane region" description="Helical" evidence="1">
    <location>
        <begin position="344"/>
        <end position="363"/>
    </location>
</feature>
<feature type="transmembrane region" description="Helical" evidence="1">
    <location>
        <begin position="86"/>
        <end position="103"/>
    </location>
</feature>
<organism evidence="2 3">
    <name type="scientific">Mediterraneibacter butyricigenes</name>
    <dbReference type="NCBI Taxonomy" id="2316025"/>
    <lineage>
        <taxon>Bacteria</taxon>
        <taxon>Bacillati</taxon>
        <taxon>Bacillota</taxon>
        <taxon>Clostridia</taxon>
        <taxon>Lachnospirales</taxon>
        <taxon>Lachnospiraceae</taxon>
        <taxon>Mediterraneibacter</taxon>
    </lineage>
</organism>
<feature type="transmembrane region" description="Helical" evidence="1">
    <location>
        <begin position="224"/>
        <end position="244"/>
    </location>
</feature>
<keyword evidence="1" id="KW-0472">Membrane</keyword>
<protein>
    <recommendedName>
        <fullName evidence="4">Stage III sporulation protein AF</fullName>
    </recommendedName>
</protein>
<comment type="caution">
    <text evidence="2">The sequence shown here is derived from an EMBL/GenBank/DDBJ whole genome shotgun (WGS) entry which is preliminary data.</text>
</comment>
<feature type="transmembrane region" description="Helical" evidence="1">
    <location>
        <begin position="293"/>
        <end position="316"/>
    </location>
</feature>
<keyword evidence="1" id="KW-1133">Transmembrane helix</keyword>
<keyword evidence="1" id="KW-0812">Transmembrane</keyword>
<feature type="transmembrane region" description="Helical" evidence="1">
    <location>
        <begin position="115"/>
        <end position="136"/>
    </location>
</feature>
<keyword evidence="3" id="KW-1185">Reference proteome</keyword>
<evidence type="ECO:0000256" key="1">
    <source>
        <dbReference type="SAM" id="Phobius"/>
    </source>
</evidence>
<dbReference type="Proteomes" id="UP000265643">
    <property type="component" value="Unassembled WGS sequence"/>
</dbReference>
<dbReference type="EMBL" id="BHGK01000001">
    <property type="protein sequence ID" value="GCA65745.1"/>
    <property type="molecule type" value="Genomic_DNA"/>
</dbReference>
<reference evidence="3" key="1">
    <citation type="submission" date="2018-09" db="EMBL/GenBank/DDBJ databases">
        <title>Draft Genome Sequence of Mediterraneibacter sp. KCTC 15684.</title>
        <authorList>
            <person name="Kim J.S."/>
            <person name="Han K.I."/>
            <person name="Suh M.K."/>
            <person name="Lee K.C."/>
            <person name="Eom M.K."/>
            <person name="Lee J.H."/>
            <person name="Park S.H."/>
            <person name="Kang S.W."/>
            <person name="Park J.E."/>
            <person name="Oh B.S."/>
            <person name="Yu S.Y."/>
            <person name="Choi S.H."/>
            <person name="Lee D.H."/>
            <person name="Yoon H."/>
            <person name="Kim B."/>
            <person name="Yang S.J."/>
            <person name="Lee J.S."/>
        </authorList>
    </citation>
    <scope>NUCLEOTIDE SEQUENCE [LARGE SCALE GENOMIC DNA]</scope>
    <source>
        <strain evidence="3">KCTC 15684</strain>
    </source>
</reference>
<name>A0A391NXQ4_9FIRM</name>
<sequence>MANDQNISEENVSDQTTSDQAEELLLDRFDFREVDRSLQELFPQEKRSMEEILRELMHGDLKPTGELVLGLIKEQMGYELTSHRKIWVELLVLILISAIFTNFSEAFQNRQISEVSFYILYLLMITICLQGFLITLDGAEERLGDLTEFMKVLAPSYCMAIAFSTGAASSLAFYNLVLLIIYVVNLVIVNLLLPMVHLFLMMKIMNYLTEEEYLTQFTELCRKLIGWILKILVGAVAGINIIQGMLTPAMDSLNRTILGRGVEVIPGIGNVLGGMTDVALASAVVIKNGIGMTGLIFCGVFCISPVVKMAALTLLYKLLAAVVEPVSHQRIVGCVSSISEGYELLLKIMTSTGLLFMLTLAVLSATTS</sequence>
<evidence type="ECO:0000313" key="2">
    <source>
        <dbReference type="EMBL" id="GCA65745.1"/>
    </source>
</evidence>